<dbReference type="PANTHER" id="PTHR30349:SF64">
    <property type="entry name" value="PROPHAGE INTEGRASE INTD-RELATED"/>
    <property type="match status" value="1"/>
</dbReference>
<sequence>MAKWKSSKYPGVRFREHPTRKHGVSFDKYFAIRYQRDGKRKEEGLGWTSGGWTLQKAALKLAELKEAAVTGNGETRLSEKREKARIKKIEIQKEKARKEKDAITIKNYFYKTYYPAIQQEKKHKTHIREESLFRTWINPAIGHKTFKDISSFDLERLRKNMLDEGRAPRSVQYCFATFRQIWNHARINGLINNESPTRNVKLPKVENQRLRFLSHEEAEILLKSLKIKSQKIHDMTLLSLHTGVRAGEIFSLTWGVIDLENGFALVRDAKGKPRHVYLTDATQAMFERIYEGQSPSELVFKDTNGKQIQFISHTFDRTVKELGFNDGVTDRRDKVTFHTCRHTFASWHVQNGTDLYTVKNLLGHSTIQLTERYSHLRPDGLKKAAQNFDEKVIKNNIAPLEKTKMADNTSLG</sequence>
<dbReference type="STRING" id="651182.TOL2_C18730"/>
<dbReference type="PANTHER" id="PTHR30349">
    <property type="entry name" value="PHAGE INTEGRASE-RELATED"/>
    <property type="match status" value="1"/>
</dbReference>
<dbReference type="Gene3D" id="1.10.443.10">
    <property type="entry name" value="Intergrase catalytic core"/>
    <property type="match status" value="1"/>
</dbReference>
<protein>
    <submittedName>
        <fullName evidence="6">Integrase family protein</fullName>
    </submittedName>
</protein>
<dbReference type="CDD" id="cd00796">
    <property type="entry name" value="INT_Rci_Hp1_C"/>
    <property type="match status" value="1"/>
</dbReference>
<dbReference type="Gene3D" id="1.10.150.130">
    <property type="match status" value="1"/>
</dbReference>
<dbReference type="GO" id="GO:0003677">
    <property type="term" value="F:DNA binding"/>
    <property type="evidence" value="ECO:0007669"/>
    <property type="project" value="UniProtKB-KW"/>
</dbReference>
<evidence type="ECO:0000256" key="3">
    <source>
        <dbReference type="ARBA" id="ARBA00023172"/>
    </source>
</evidence>
<dbReference type="InterPro" id="IPR050090">
    <property type="entry name" value="Tyrosine_recombinase_XerCD"/>
</dbReference>
<evidence type="ECO:0000259" key="5">
    <source>
        <dbReference type="PROSITE" id="PS51898"/>
    </source>
</evidence>
<dbReference type="OrthoDB" id="9789256at2"/>
<accession>K0N7Y3</accession>
<organism evidence="6 7">
    <name type="scientific">Desulfobacula toluolica (strain DSM 7467 / Tol2)</name>
    <dbReference type="NCBI Taxonomy" id="651182"/>
    <lineage>
        <taxon>Bacteria</taxon>
        <taxon>Pseudomonadati</taxon>
        <taxon>Thermodesulfobacteriota</taxon>
        <taxon>Desulfobacteria</taxon>
        <taxon>Desulfobacterales</taxon>
        <taxon>Desulfobacteraceae</taxon>
        <taxon>Desulfobacula</taxon>
    </lineage>
</organism>
<dbReference type="Proteomes" id="UP000007347">
    <property type="component" value="Chromosome"/>
</dbReference>
<dbReference type="SUPFAM" id="SSF56349">
    <property type="entry name" value="DNA breaking-rejoining enzymes"/>
    <property type="match status" value="1"/>
</dbReference>
<evidence type="ECO:0000313" key="7">
    <source>
        <dbReference type="Proteomes" id="UP000007347"/>
    </source>
</evidence>
<dbReference type="GO" id="GO:0006310">
    <property type="term" value="P:DNA recombination"/>
    <property type="evidence" value="ECO:0007669"/>
    <property type="project" value="UniProtKB-KW"/>
</dbReference>
<gene>
    <name evidence="6" type="ordered locus">TOL2_C18730</name>
</gene>
<feature type="coiled-coil region" evidence="4">
    <location>
        <begin position="79"/>
        <end position="106"/>
    </location>
</feature>
<dbReference type="GO" id="GO:0015074">
    <property type="term" value="P:DNA integration"/>
    <property type="evidence" value="ECO:0007669"/>
    <property type="project" value="InterPro"/>
</dbReference>
<evidence type="ECO:0000313" key="6">
    <source>
        <dbReference type="EMBL" id="CCK80034.1"/>
    </source>
</evidence>
<keyword evidence="3" id="KW-0233">DNA recombination</keyword>
<dbReference type="InterPro" id="IPR013762">
    <property type="entry name" value="Integrase-like_cat_sf"/>
</dbReference>
<dbReference type="PROSITE" id="PS51898">
    <property type="entry name" value="TYR_RECOMBINASE"/>
    <property type="match status" value="1"/>
</dbReference>
<dbReference type="KEGG" id="dto:TOL2_C18730"/>
<evidence type="ECO:0000256" key="2">
    <source>
        <dbReference type="ARBA" id="ARBA00023125"/>
    </source>
</evidence>
<proteinExistence type="inferred from homology"/>
<keyword evidence="2" id="KW-0238">DNA-binding</keyword>
<dbReference type="PATRIC" id="fig|651182.5.peg.2234"/>
<evidence type="ECO:0000256" key="1">
    <source>
        <dbReference type="ARBA" id="ARBA00008857"/>
    </source>
</evidence>
<reference evidence="6 7" key="1">
    <citation type="journal article" date="2013" name="Environ. Microbiol.">
        <title>Complete genome, catabolic sub-proteomes and key-metabolites of Desulfobacula toluolica Tol2, a marine, aromatic compound-degrading, sulfate-reducing bacterium.</title>
        <authorList>
            <person name="Wohlbrand L."/>
            <person name="Jacob J.H."/>
            <person name="Kube M."/>
            <person name="Mussmann M."/>
            <person name="Jarling R."/>
            <person name="Beck A."/>
            <person name="Amann R."/>
            <person name="Wilkes H."/>
            <person name="Reinhardt R."/>
            <person name="Rabus R."/>
        </authorList>
    </citation>
    <scope>NUCLEOTIDE SEQUENCE [LARGE SCALE GENOMIC DNA]</scope>
    <source>
        <strain evidence="7">DSM 7467 / Tol2</strain>
    </source>
</reference>
<dbReference type="EMBL" id="FO203503">
    <property type="protein sequence ID" value="CCK80034.1"/>
    <property type="molecule type" value="Genomic_DNA"/>
</dbReference>
<dbReference type="RefSeq" id="WP_014957367.1">
    <property type="nucleotide sequence ID" value="NC_018645.1"/>
</dbReference>
<keyword evidence="4" id="KW-0175">Coiled coil</keyword>
<dbReference type="InterPro" id="IPR011010">
    <property type="entry name" value="DNA_brk_join_enz"/>
</dbReference>
<dbReference type="HOGENOM" id="CLU_027562_17_7_7"/>
<keyword evidence="7" id="KW-1185">Reference proteome</keyword>
<comment type="similarity">
    <text evidence="1">Belongs to the 'phage' integrase family.</text>
</comment>
<name>K0N7Y3_DESTT</name>
<feature type="domain" description="Tyr recombinase" evidence="5">
    <location>
        <begin position="208"/>
        <end position="386"/>
    </location>
</feature>
<dbReference type="Pfam" id="PF00589">
    <property type="entry name" value="Phage_integrase"/>
    <property type="match status" value="1"/>
</dbReference>
<dbReference type="AlphaFoldDB" id="K0N7Y3"/>
<evidence type="ECO:0000256" key="4">
    <source>
        <dbReference type="SAM" id="Coils"/>
    </source>
</evidence>
<dbReference type="InterPro" id="IPR002104">
    <property type="entry name" value="Integrase_catalytic"/>
</dbReference>
<dbReference type="InterPro" id="IPR010998">
    <property type="entry name" value="Integrase_recombinase_N"/>
</dbReference>